<dbReference type="Proteomes" id="UP000698963">
    <property type="component" value="Unassembled WGS sequence"/>
</dbReference>
<feature type="domain" description="EamA" evidence="7">
    <location>
        <begin position="144"/>
        <end position="279"/>
    </location>
</feature>
<dbReference type="Pfam" id="PF00892">
    <property type="entry name" value="EamA"/>
    <property type="match status" value="2"/>
</dbReference>
<evidence type="ECO:0000313" key="9">
    <source>
        <dbReference type="Proteomes" id="UP000698963"/>
    </source>
</evidence>
<accession>A0A921AUY0</accession>
<reference evidence="8" key="1">
    <citation type="journal article" date="2021" name="PeerJ">
        <title>Extensive microbial diversity within the chicken gut microbiome revealed by metagenomics and culture.</title>
        <authorList>
            <person name="Gilroy R."/>
            <person name="Ravi A."/>
            <person name="Getino M."/>
            <person name="Pursley I."/>
            <person name="Horton D.L."/>
            <person name="Alikhan N.F."/>
            <person name="Baker D."/>
            <person name="Gharbi K."/>
            <person name="Hall N."/>
            <person name="Watson M."/>
            <person name="Adriaenssens E.M."/>
            <person name="Foster-Nyarko E."/>
            <person name="Jarju S."/>
            <person name="Secka A."/>
            <person name="Antonio M."/>
            <person name="Oren A."/>
            <person name="Chaudhuri R.R."/>
            <person name="La Ragione R."/>
            <person name="Hildebrand F."/>
            <person name="Pallen M.J."/>
        </authorList>
    </citation>
    <scope>NUCLEOTIDE SEQUENCE</scope>
    <source>
        <strain evidence="8">ChiGjej2B2-19336</strain>
    </source>
</reference>
<feature type="domain" description="EamA" evidence="7">
    <location>
        <begin position="2"/>
        <end position="133"/>
    </location>
</feature>
<keyword evidence="4 6" id="KW-1133">Transmembrane helix</keyword>
<name>A0A921AUY0_9BACT</name>
<dbReference type="RefSeq" id="WP_304121415.1">
    <property type="nucleotide sequence ID" value="NZ_DYZA01000077.1"/>
</dbReference>
<evidence type="ECO:0000256" key="3">
    <source>
        <dbReference type="ARBA" id="ARBA00022692"/>
    </source>
</evidence>
<proteinExistence type="inferred from homology"/>
<comment type="subcellular location">
    <subcellularLocation>
        <location evidence="1">Membrane</location>
        <topology evidence="1">Multi-pass membrane protein</topology>
    </subcellularLocation>
</comment>
<dbReference type="EMBL" id="DYZA01000077">
    <property type="protein sequence ID" value="HJD96837.1"/>
    <property type="molecule type" value="Genomic_DNA"/>
</dbReference>
<feature type="transmembrane region" description="Helical" evidence="6">
    <location>
        <begin position="117"/>
        <end position="135"/>
    </location>
</feature>
<dbReference type="PANTHER" id="PTHR32322:SF2">
    <property type="entry name" value="EAMA DOMAIN-CONTAINING PROTEIN"/>
    <property type="match status" value="1"/>
</dbReference>
<sequence length="308" mass="32497">MGFLLALLSSAAFGLIPLFSLPLMQGGMSAACVLFYRFLFGSLSLGLIIVLRHERLAAPARELGSLALFSIMYALAALLMFHGFHYLPSGVAATLQFLYPLMVMLIMILFFHERFSLLTAASVALAILGVFLLGGGEGGHIGLTGIALLLVSALCNAVYICGLHVARIRSISGLSITFWVLFFGMAASLLNAVLTDSFVWLHSWKEASLAVLLAVITAAFSNLTLVLAIRRIGSTLASILGVMEPLTAVAVGILVFHEPATAGVFLGVAVICAAVLLVLAGPLVLSRLHAGTGGKGRRPRKSLHEPEA</sequence>
<feature type="transmembrane region" description="Helical" evidence="6">
    <location>
        <begin position="141"/>
        <end position="166"/>
    </location>
</feature>
<evidence type="ECO:0000256" key="5">
    <source>
        <dbReference type="ARBA" id="ARBA00023136"/>
    </source>
</evidence>
<dbReference type="Gene3D" id="1.10.3730.20">
    <property type="match status" value="1"/>
</dbReference>
<keyword evidence="3 6" id="KW-0812">Transmembrane</keyword>
<evidence type="ECO:0000256" key="2">
    <source>
        <dbReference type="ARBA" id="ARBA00007362"/>
    </source>
</evidence>
<dbReference type="SUPFAM" id="SSF103481">
    <property type="entry name" value="Multidrug resistance efflux transporter EmrE"/>
    <property type="match status" value="2"/>
</dbReference>
<evidence type="ECO:0000256" key="1">
    <source>
        <dbReference type="ARBA" id="ARBA00004141"/>
    </source>
</evidence>
<dbReference type="InterPro" id="IPR050638">
    <property type="entry name" value="AA-Vitamin_Transporters"/>
</dbReference>
<feature type="transmembrane region" description="Helical" evidence="6">
    <location>
        <begin position="63"/>
        <end position="84"/>
    </location>
</feature>
<reference evidence="8" key="2">
    <citation type="submission" date="2021-09" db="EMBL/GenBank/DDBJ databases">
        <authorList>
            <person name="Gilroy R."/>
        </authorList>
    </citation>
    <scope>NUCLEOTIDE SEQUENCE</scope>
    <source>
        <strain evidence="8">ChiGjej2B2-19336</strain>
    </source>
</reference>
<comment type="similarity">
    <text evidence="2">Belongs to the EamA transporter family.</text>
</comment>
<feature type="transmembrane region" description="Helical" evidence="6">
    <location>
        <begin position="236"/>
        <end position="256"/>
    </location>
</feature>
<keyword evidence="5 6" id="KW-0472">Membrane</keyword>
<dbReference type="InterPro" id="IPR000620">
    <property type="entry name" value="EamA_dom"/>
</dbReference>
<evidence type="ECO:0000259" key="7">
    <source>
        <dbReference type="Pfam" id="PF00892"/>
    </source>
</evidence>
<evidence type="ECO:0000313" key="8">
    <source>
        <dbReference type="EMBL" id="HJD96837.1"/>
    </source>
</evidence>
<feature type="transmembrane region" description="Helical" evidence="6">
    <location>
        <begin position="28"/>
        <end position="51"/>
    </location>
</feature>
<comment type="caution">
    <text evidence="8">The sequence shown here is derived from an EMBL/GenBank/DDBJ whole genome shotgun (WGS) entry which is preliminary data.</text>
</comment>
<evidence type="ECO:0000256" key="6">
    <source>
        <dbReference type="SAM" id="Phobius"/>
    </source>
</evidence>
<dbReference type="PANTHER" id="PTHR32322">
    <property type="entry name" value="INNER MEMBRANE TRANSPORTER"/>
    <property type="match status" value="1"/>
</dbReference>
<protein>
    <submittedName>
        <fullName evidence="8">DMT family transporter</fullName>
    </submittedName>
</protein>
<dbReference type="AlphaFoldDB" id="A0A921AUY0"/>
<evidence type="ECO:0000256" key="4">
    <source>
        <dbReference type="ARBA" id="ARBA00022989"/>
    </source>
</evidence>
<feature type="transmembrane region" description="Helical" evidence="6">
    <location>
        <begin position="90"/>
        <end position="110"/>
    </location>
</feature>
<dbReference type="InterPro" id="IPR037185">
    <property type="entry name" value="EmrE-like"/>
</dbReference>
<organism evidence="8 9">
    <name type="scientific">Mailhella massiliensis</name>
    <dbReference type="NCBI Taxonomy" id="1903261"/>
    <lineage>
        <taxon>Bacteria</taxon>
        <taxon>Pseudomonadati</taxon>
        <taxon>Thermodesulfobacteriota</taxon>
        <taxon>Desulfovibrionia</taxon>
        <taxon>Desulfovibrionales</taxon>
        <taxon>Desulfovibrionaceae</taxon>
        <taxon>Mailhella</taxon>
    </lineage>
</organism>
<feature type="transmembrane region" description="Helical" evidence="6">
    <location>
        <begin position="262"/>
        <end position="285"/>
    </location>
</feature>
<gene>
    <name evidence="8" type="ORF">K8W16_04230</name>
</gene>
<feature type="transmembrane region" description="Helical" evidence="6">
    <location>
        <begin position="178"/>
        <end position="201"/>
    </location>
</feature>
<feature type="transmembrane region" description="Helical" evidence="6">
    <location>
        <begin position="207"/>
        <end position="229"/>
    </location>
</feature>
<dbReference type="GO" id="GO:0016020">
    <property type="term" value="C:membrane"/>
    <property type="evidence" value="ECO:0007669"/>
    <property type="project" value="UniProtKB-SubCell"/>
</dbReference>